<sequence>MLKEKRMTIEQMLRIQRELDRCRAYSDNVCTVEGINYDSGTRGIAFNHVGFRYPNKIKSIYIYDWEEPEVIEEKVNKIKDVIAGEALIE</sequence>
<dbReference type="Proteomes" id="UP000242144">
    <property type="component" value="Unassembled WGS sequence"/>
</dbReference>
<evidence type="ECO:0000313" key="2">
    <source>
        <dbReference type="EMBL" id="PTG67222.1"/>
    </source>
</evidence>
<dbReference type="EMBL" id="PZAO01000055">
    <property type="protein sequence ID" value="PTG67222.1"/>
    <property type="molecule type" value="Genomic_DNA"/>
</dbReference>
<evidence type="ECO:0000313" key="1">
    <source>
        <dbReference type="EMBL" id="PTG26579.1"/>
    </source>
</evidence>
<dbReference type="Proteomes" id="UP000242008">
    <property type="component" value="Unassembled WGS sequence"/>
</dbReference>
<name>A0AAX0ZEK4_STACR</name>
<reference evidence="1" key="2">
    <citation type="submission" date="2018-03" db="EMBL/GenBank/DDBJ databases">
        <authorList>
            <person name="Naushad S."/>
        </authorList>
    </citation>
    <scope>NUCLEOTIDE SEQUENCE</scope>
    <source>
        <strain evidence="1">SNUC 105</strain>
        <strain evidence="2">SNUC 1363</strain>
    </source>
</reference>
<evidence type="ECO:0000313" key="4">
    <source>
        <dbReference type="Proteomes" id="UP000242144"/>
    </source>
</evidence>
<dbReference type="RefSeq" id="WP_037572060.1">
    <property type="nucleotide sequence ID" value="NZ_CP133240.1"/>
</dbReference>
<dbReference type="AlphaFoldDB" id="A0AAX0ZEK4"/>
<comment type="caution">
    <text evidence="1">The sequence shown here is derived from an EMBL/GenBank/DDBJ whole genome shotgun (WGS) entry which is preliminary data.</text>
</comment>
<organism evidence="1 4">
    <name type="scientific">Staphylococcus chromogenes</name>
    <name type="common">Staphylococcus hyicus subsp. chromogenes</name>
    <dbReference type="NCBI Taxonomy" id="46126"/>
    <lineage>
        <taxon>Bacteria</taxon>
        <taxon>Bacillati</taxon>
        <taxon>Bacillota</taxon>
        <taxon>Bacilli</taxon>
        <taxon>Bacillales</taxon>
        <taxon>Staphylococcaceae</taxon>
        <taxon>Staphylococcus</taxon>
    </lineage>
</organism>
<protein>
    <submittedName>
        <fullName evidence="1">Uncharacterized protein</fullName>
    </submittedName>
</protein>
<gene>
    <name evidence="1" type="ORF">BU638_08365</name>
    <name evidence="2" type="ORF">BU676_12080</name>
</gene>
<keyword evidence="3" id="KW-1185">Reference proteome</keyword>
<dbReference type="EMBL" id="PZCM01000010">
    <property type="protein sequence ID" value="PTG26579.1"/>
    <property type="molecule type" value="Genomic_DNA"/>
</dbReference>
<accession>A0AAX0ZEK4</accession>
<proteinExistence type="predicted"/>
<evidence type="ECO:0000313" key="3">
    <source>
        <dbReference type="Proteomes" id="UP000242008"/>
    </source>
</evidence>
<reference evidence="3 4" key="1">
    <citation type="journal article" date="2016" name="Front. Microbiol.">
        <title>Comprehensive Phylogenetic Analysis of Bovine Non-aureus Staphylococci Species Based on Whole-Genome Sequencing.</title>
        <authorList>
            <person name="Naushad S."/>
            <person name="Barkema H.W."/>
            <person name="Luby C."/>
            <person name="Condas L.A."/>
            <person name="Nobrega D.B."/>
            <person name="Carson D.A."/>
            <person name="De Buck J."/>
        </authorList>
    </citation>
    <scope>NUCLEOTIDE SEQUENCE [LARGE SCALE GENOMIC DNA]</scope>
    <source>
        <strain evidence="1 4">SNUC 105</strain>
        <strain evidence="2 3">SNUC 1363</strain>
    </source>
</reference>